<dbReference type="PANTHER" id="PTHR24220">
    <property type="entry name" value="IMPORT ATP-BINDING PROTEIN"/>
    <property type="match status" value="1"/>
</dbReference>
<dbReference type="RefSeq" id="WP_181492028.1">
    <property type="nucleotide sequence ID" value="NZ_JACDUJ010000001.1"/>
</dbReference>
<sequence length="234" mass="25735">METIISLKNVWKIYPMGDFEVQALKNVSLDIEKGDFVAIVGASGSGKSTMMNMVGCLDIPTKGTVILKSNDISKLSESKLSKLRGESIGFIFQQYNLIPSMTALENVMLPLQFQEVNDTEAKKRAEAVLKLVGLSDRVNNRPSQLSGGQQQRVSIARALACKPEIILADEPTGALDSKTGKEVIAILQKLWKENKNTIIMITHDMNLAKAANTVVELKDGNIVNIEKNKEIVEY</sequence>
<proteinExistence type="predicted"/>
<dbReference type="SUPFAM" id="SSF52540">
    <property type="entry name" value="P-loop containing nucleoside triphosphate hydrolases"/>
    <property type="match status" value="1"/>
</dbReference>
<reference evidence="5 6" key="1">
    <citation type="submission" date="2020-07" db="EMBL/GenBank/DDBJ databases">
        <title>Genomic Encyclopedia of Type Strains, Phase IV (KMG-V): Genome sequencing to study the core and pangenomes of soil and plant-associated prokaryotes.</title>
        <authorList>
            <person name="Whitman W."/>
        </authorList>
    </citation>
    <scope>NUCLEOTIDE SEQUENCE [LARGE SCALE GENOMIC DNA]</scope>
    <source>
        <strain evidence="5 6">A5</strain>
    </source>
</reference>
<dbReference type="InterPro" id="IPR003439">
    <property type="entry name" value="ABC_transporter-like_ATP-bd"/>
</dbReference>
<dbReference type="PROSITE" id="PS50893">
    <property type="entry name" value="ABC_TRANSPORTER_2"/>
    <property type="match status" value="1"/>
</dbReference>
<keyword evidence="1" id="KW-0813">Transport</keyword>
<dbReference type="InterPro" id="IPR017871">
    <property type="entry name" value="ABC_transporter-like_CS"/>
</dbReference>
<dbReference type="InterPro" id="IPR027417">
    <property type="entry name" value="P-loop_NTPase"/>
</dbReference>
<keyword evidence="2" id="KW-0547">Nucleotide-binding</keyword>
<protein>
    <submittedName>
        <fullName evidence="5">Putative ABC transport system ATP-binding protein</fullName>
    </submittedName>
</protein>
<dbReference type="EMBL" id="JACDUJ010000001">
    <property type="protein sequence ID" value="MBA2846592.1"/>
    <property type="molecule type" value="Genomic_DNA"/>
</dbReference>
<gene>
    <name evidence="5" type="ORF">HNP88_000776</name>
</gene>
<dbReference type="GO" id="GO:0016887">
    <property type="term" value="F:ATP hydrolysis activity"/>
    <property type="evidence" value="ECO:0007669"/>
    <property type="project" value="InterPro"/>
</dbReference>
<dbReference type="InterPro" id="IPR003593">
    <property type="entry name" value="AAA+_ATPase"/>
</dbReference>
<feature type="domain" description="ABC transporter" evidence="4">
    <location>
        <begin position="5"/>
        <end position="234"/>
    </location>
</feature>
<dbReference type="Pfam" id="PF00005">
    <property type="entry name" value="ABC_tran"/>
    <property type="match status" value="1"/>
</dbReference>
<evidence type="ECO:0000256" key="1">
    <source>
        <dbReference type="ARBA" id="ARBA00022448"/>
    </source>
</evidence>
<evidence type="ECO:0000313" key="5">
    <source>
        <dbReference type="EMBL" id="MBA2846592.1"/>
    </source>
</evidence>
<comment type="caution">
    <text evidence="5">The sequence shown here is derived from an EMBL/GenBank/DDBJ whole genome shotgun (WGS) entry which is preliminary data.</text>
</comment>
<dbReference type="GO" id="GO:0098796">
    <property type="term" value="C:membrane protein complex"/>
    <property type="evidence" value="ECO:0007669"/>
    <property type="project" value="UniProtKB-ARBA"/>
</dbReference>
<dbReference type="InterPro" id="IPR017911">
    <property type="entry name" value="MacB-like_ATP-bd"/>
</dbReference>
<dbReference type="GO" id="GO:0005524">
    <property type="term" value="F:ATP binding"/>
    <property type="evidence" value="ECO:0007669"/>
    <property type="project" value="UniProtKB-KW"/>
</dbReference>
<dbReference type="PROSITE" id="PS00211">
    <property type="entry name" value="ABC_TRANSPORTER_1"/>
    <property type="match status" value="1"/>
</dbReference>
<dbReference type="GO" id="GO:0005886">
    <property type="term" value="C:plasma membrane"/>
    <property type="evidence" value="ECO:0007669"/>
    <property type="project" value="TreeGrafter"/>
</dbReference>
<dbReference type="AlphaFoldDB" id="A0A7J9NMW5"/>
<dbReference type="Proteomes" id="UP000571854">
    <property type="component" value="Unassembled WGS sequence"/>
</dbReference>
<evidence type="ECO:0000256" key="3">
    <source>
        <dbReference type="ARBA" id="ARBA00022840"/>
    </source>
</evidence>
<dbReference type="SMART" id="SM00382">
    <property type="entry name" value="AAA"/>
    <property type="match status" value="1"/>
</dbReference>
<dbReference type="PANTHER" id="PTHR24220:SF86">
    <property type="entry name" value="ABC TRANSPORTER ABCH.1"/>
    <property type="match status" value="1"/>
</dbReference>
<dbReference type="InterPro" id="IPR015854">
    <property type="entry name" value="ABC_transpr_LolD-like"/>
</dbReference>
<evidence type="ECO:0000313" key="6">
    <source>
        <dbReference type="Proteomes" id="UP000571854"/>
    </source>
</evidence>
<dbReference type="CDD" id="cd03255">
    <property type="entry name" value="ABC_MJ0796_LolCDE_FtsE"/>
    <property type="match status" value="1"/>
</dbReference>
<keyword evidence="3 5" id="KW-0067">ATP-binding</keyword>
<accession>A0A7J9NMW5</accession>
<dbReference type="GO" id="GO:0022857">
    <property type="term" value="F:transmembrane transporter activity"/>
    <property type="evidence" value="ECO:0007669"/>
    <property type="project" value="TreeGrafter"/>
</dbReference>
<evidence type="ECO:0000259" key="4">
    <source>
        <dbReference type="PROSITE" id="PS50893"/>
    </source>
</evidence>
<dbReference type="Gene3D" id="3.40.50.300">
    <property type="entry name" value="P-loop containing nucleotide triphosphate hydrolases"/>
    <property type="match status" value="1"/>
</dbReference>
<name>A0A7J9NMW5_METMI</name>
<organism evidence="5 6">
    <name type="scientific">Methanococcus maripaludis</name>
    <name type="common">Methanococcus deltae</name>
    <dbReference type="NCBI Taxonomy" id="39152"/>
    <lineage>
        <taxon>Archaea</taxon>
        <taxon>Methanobacteriati</taxon>
        <taxon>Methanobacteriota</taxon>
        <taxon>Methanomada group</taxon>
        <taxon>Methanococci</taxon>
        <taxon>Methanococcales</taxon>
        <taxon>Methanococcaceae</taxon>
        <taxon>Methanococcus</taxon>
    </lineage>
</organism>
<dbReference type="FunFam" id="3.40.50.300:FF:000032">
    <property type="entry name" value="Export ABC transporter ATP-binding protein"/>
    <property type="match status" value="1"/>
</dbReference>
<evidence type="ECO:0000256" key="2">
    <source>
        <dbReference type="ARBA" id="ARBA00022741"/>
    </source>
</evidence>